<keyword evidence="1" id="KW-1133">Transmembrane helix</keyword>
<name>A0AAC9NI75_9BURK</name>
<keyword evidence="1" id="KW-0812">Transmembrane</keyword>
<sequence>MVVNADSLVMIDFARDFLLGKSIAAWNLPRAPYLFPDTVIALLVMSFGWFNSITFLTIATINFCLLIFLANRIINRSAIFSKTPLWQICTLITLSLFLVGAVFPFSIDHLYWQVFASGAHFLTSIVAIFIFDLARPQADGGLESSTRKAWLLAIALTFAEALSDSMAALLIFAWYGATLFSDERKGFKKITQYIVFPIAVCISTALSFLIPRQSLVDSFFSYERFVQGVELCLQWAQSSYANMAFIALLILASIAFPFLVRNRFLPNFKEVRRGVFGNYTLPSLGIICATPLFYQDIGSLRYLAFPGLLLLLSCASLMLKCVHKVSSWRYQGPALILGVFVIISAPILLILHTHRVEARLPKESDLATLIDRAPAANNPALAMQCIDQAAQQYPLADGVATYWNARPTYFFSQFKYFLAQASPWHPRSGYLYWGNNGLDFSYADGNHERPRHYNYILATNDEIQLRLWGSLVDRASAKIHCAKHTVLFFANEATVQNYLFPFGRPFDIDAAGHVFKPNAQNQEWIADPYWGTDLFTAVGVRDNLHIRADGKEGVLVYGPYISLPAGSYRLIAKGSLTGDGREIGVMDISARRGAEKIALVNIVASSAKPGIIAELPFLLEHPVIDAEFRVFIKPNTTGVFTNYELIKLQD</sequence>
<feature type="transmembrane region" description="Helical" evidence="1">
    <location>
        <begin position="85"/>
        <end position="103"/>
    </location>
</feature>
<accession>A0AAC9NI75</accession>
<evidence type="ECO:0000313" key="3">
    <source>
        <dbReference type="Proteomes" id="UP000182060"/>
    </source>
</evidence>
<feature type="transmembrane region" description="Helical" evidence="1">
    <location>
        <begin position="300"/>
        <end position="322"/>
    </location>
</feature>
<gene>
    <name evidence="2" type="ORF">AOC25_01845</name>
</gene>
<feature type="transmembrane region" description="Helical" evidence="1">
    <location>
        <begin position="334"/>
        <end position="352"/>
    </location>
</feature>
<feature type="transmembrane region" description="Helical" evidence="1">
    <location>
        <begin position="190"/>
        <end position="210"/>
    </location>
</feature>
<dbReference type="EMBL" id="CP015017">
    <property type="protein sequence ID" value="APC00449.1"/>
    <property type="molecule type" value="Genomic_DNA"/>
</dbReference>
<reference evidence="2" key="1">
    <citation type="journal article" date="2017" name="Appl. Environ. Microbiol.">
        <title>Microdiversification of a pelagic Polynucleobacter species is mainly driven by acquisition of genomic islands from a partially interspecific gene pool.</title>
        <authorList>
            <person name="Hoetzinger M."/>
            <person name="Hahn M.W."/>
            <person name="Jezberova J."/>
            <person name="Schmidt J."/>
            <person name="Koll U."/>
        </authorList>
    </citation>
    <scope>NUCLEOTIDE SEQUENCE</scope>
    <source>
        <strain evidence="2">MWH-RechtKol4</strain>
    </source>
</reference>
<keyword evidence="1" id="KW-0472">Membrane</keyword>
<feature type="transmembrane region" description="Helical" evidence="1">
    <location>
        <begin position="151"/>
        <end position="178"/>
    </location>
</feature>
<feature type="transmembrane region" description="Helical" evidence="1">
    <location>
        <begin position="110"/>
        <end position="131"/>
    </location>
</feature>
<evidence type="ECO:0000313" key="2">
    <source>
        <dbReference type="EMBL" id="APC00449.1"/>
    </source>
</evidence>
<dbReference type="Proteomes" id="UP000182060">
    <property type="component" value="Chromosome"/>
</dbReference>
<feature type="transmembrane region" description="Helical" evidence="1">
    <location>
        <begin position="55"/>
        <end position="73"/>
    </location>
</feature>
<organism evidence="2 3">
    <name type="scientific">Polynucleobacter asymbioticus</name>
    <dbReference type="NCBI Taxonomy" id="576611"/>
    <lineage>
        <taxon>Bacteria</taxon>
        <taxon>Pseudomonadati</taxon>
        <taxon>Pseudomonadota</taxon>
        <taxon>Betaproteobacteria</taxon>
        <taxon>Burkholderiales</taxon>
        <taxon>Burkholderiaceae</taxon>
        <taxon>Polynucleobacter</taxon>
    </lineage>
</organism>
<feature type="transmembrane region" description="Helical" evidence="1">
    <location>
        <begin position="240"/>
        <end position="260"/>
    </location>
</feature>
<protein>
    <submittedName>
        <fullName evidence="2">Uncharacterized protein</fullName>
    </submittedName>
</protein>
<dbReference type="AlphaFoldDB" id="A0AAC9NI75"/>
<evidence type="ECO:0000256" key="1">
    <source>
        <dbReference type="SAM" id="Phobius"/>
    </source>
</evidence>
<feature type="transmembrane region" description="Helical" evidence="1">
    <location>
        <begin position="276"/>
        <end position="294"/>
    </location>
</feature>
<proteinExistence type="predicted"/>